<name>A0A1J9QXF8_9EURO</name>
<dbReference type="GO" id="GO:0003676">
    <property type="term" value="F:nucleic acid binding"/>
    <property type="evidence" value="ECO:0007669"/>
    <property type="project" value="InterPro"/>
</dbReference>
<comment type="caution">
    <text evidence="1">The sequence shown here is derived from an EMBL/GenBank/DDBJ whole genome shotgun (WGS) entry which is preliminary data.</text>
</comment>
<accession>A0A1J9QXF8</accession>
<dbReference type="VEuPathDB" id="FungiDB:ACJ73_07784"/>
<keyword evidence="2" id="KW-1185">Reference proteome</keyword>
<protein>
    <submittedName>
        <fullName evidence="1">Uncharacterized protein</fullName>
    </submittedName>
</protein>
<reference evidence="1 2" key="1">
    <citation type="submission" date="2015-08" db="EMBL/GenBank/DDBJ databases">
        <title>Emmonsia species relationships and genome sequence.</title>
        <authorList>
            <person name="Cuomo C.A."/>
            <person name="Schwartz I.S."/>
            <person name="Kenyon C."/>
            <person name="De Hoog G.S."/>
            <person name="Govender N.P."/>
            <person name="Botha A."/>
            <person name="Moreno L."/>
            <person name="De Vries M."/>
            <person name="Munoz J.F."/>
            <person name="Stielow J.B."/>
        </authorList>
    </citation>
    <scope>NUCLEOTIDE SEQUENCE [LARGE SCALE GENOMIC DNA]</scope>
    <source>
        <strain evidence="1 2">EI222</strain>
    </source>
</reference>
<dbReference type="Gene3D" id="3.30.420.10">
    <property type="entry name" value="Ribonuclease H-like superfamily/Ribonuclease H"/>
    <property type="match status" value="1"/>
</dbReference>
<evidence type="ECO:0000313" key="1">
    <source>
        <dbReference type="EMBL" id="OJD20879.1"/>
    </source>
</evidence>
<gene>
    <name evidence="1" type="ORF">ACJ73_07784</name>
</gene>
<dbReference type="Proteomes" id="UP000242791">
    <property type="component" value="Unassembled WGS sequence"/>
</dbReference>
<dbReference type="InterPro" id="IPR036397">
    <property type="entry name" value="RNaseH_sf"/>
</dbReference>
<dbReference type="AlphaFoldDB" id="A0A1J9QXF8"/>
<evidence type="ECO:0000313" key="2">
    <source>
        <dbReference type="Proteomes" id="UP000242791"/>
    </source>
</evidence>
<proteinExistence type="predicted"/>
<dbReference type="EMBL" id="LGTZ01001659">
    <property type="protein sequence ID" value="OJD20879.1"/>
    <property type="molecule type" value="Genomic_DNA"/>
</dbReference>
<organism evidence="1 2">
    <name type="scientific">Blastomyces percursus</name>
    <dbReference type="NCBI Taxonomy" id="1658174"/>
    <lineage>
        <taxon>Eukaryota</taxon>
        <taxon>Fungi</taxon>
        <taxon>Dikarya</taxon>
        <taxon>Ascomycota</taxon>
        <taxon>Pezizomycotina</taxon>
        <taxon>Eurotiomycetes</taxon>
        <taxon>Eurotiomycetidae</taxon>
        <taxon>Onygenales</taxon>
        <taxon>Ajellomycetaceae</taxon>
        <taxon>Blastomyces</taxon>
    </lineage>
</organism>
<dbReference type="OrthoDB" id="5410741at2759"/>
<sequence>MGQRECGQINPLSPVRQSSMGISTSCLHCTPGEVLGLQSKTLYGLIRERWYQPSSSSDALSGLTQKASLSSLFLFHTSTGQVIRAAWDAITEEQLQERIAEMPARCQAVIQAGGGYTRY</sequence>